<evidence type="ECO:0000256" key="3">
    <source>
        <dbReference type="ARBA" id="ARBA00022792"/>
    </source>
</evidence>
<keyword evidence="6" id="KW-1133">Transmembrane helix</keyword>
<dbReference type="InterPro" id="IPR003177">
    <property type="entry name" value="Cytc_oxidase_su7a_met"/>
</dbReference>
<organism evidence="7 8">
    <name type="scientific">Orchesella dallaii</name>
    <dbReference type="NCBI Taxonomy" id="48710"/>
    <lineage>
        <taxon>Eukaryota</taxon>
        <taxon>Metazoa</taxon>
        <taxon>Ecdysozoa</taxon>
        <taxon>Arthropoda</taxon>
        <taxon>Hexapoda</taxon>
        <taxon>Collembola</taxon>
        <taxon>Entomobryomorpha</taxon>
        <taxon>Entomobryoidea</taxon>
        <taxon>Orchesellidae</taxon>
        <taxon>Orchesellinae</taxon>
        <taxon>Orchesella</taxon>
    </lineage>
</organism>
<name>A0ABP1QSX6_9HEXA</name>
<dbReference type="PANTHER" id="PTHR10510">
    <property type="entry name" value="CYTOCHROME C OXIDASE POLYPEPTIDE 7A"/>
    <property type="match status" value="1"/>
</dbReference>
<reference evidence="7 8" key="1">
    <citation type="submission" date="2024-08" db="EMBL/GenBank/DDBJ databases">
        <authorList>
            <person name="Cucini C."/>
            <person name="Frati F."/>
        </authorList>
    </citation>
    <scope>NUCLEOTIDE SEQUENCE [LARGE SCALE GENOMIC DNA]</scope>
</reference>
<dbReference type="PANTHER" id="PTHR10510:SF11">
    <property type="entry name" value="CYTOCHROME C OXIDASE SUBUNIT 7A, MITOCHONDRIAL"/>
    <property type="match status" value="1"/>
</dbReference>
<keyword evidence="8" id="KW-1185">Reference proteome</keyword>
<comment type="subcellular location">
    <subcellularLocation>
        <location evidence="1">Mitochondrion inner membrane</location>
    </subcellularLocation>
</comment>
<gene>
    <name evidence="7" type="ORF">ODALV1_LOCUS14946</name>
</gene>
<evidence type="ECO:0000256" key="1">
    <source>
        <dbReference type="ARBA" id="ARBA00004273"/>
    </source>
</evidence>
<evidence type="ECO:0000313" key="8">
    <source>
        <dbReference type="Proteomes" id="UP001642540"/>
    </source>
</evidence>
<sequence length="119" mass="12994">MAYRFNSISGKIVGGAAQRIGQGIRASAPAEAPQIIFESQKIKFPTIASATKPRRPGVGEVPPELLQKYKHYQVDNNVPIHLKGGTTDMVLYYATLVGCAVGIVECFRYYYSAAFPKKA</sequence>
<evidence type="ECO:0000256" key="4">
    <source>
        <dbReference type="ARBA" id="ARBA00023128"/>
    </source>
</evidence>
<evidence type="ECO:0000256" key="2">
    <source>
        <dbReference type="ARBA" id="ARBA00009331"/>
    </source>
</evidence>
<keyword evidence="6" id="KW-0812">Transmembrane</keyword>
<keyword evidence="3" id="KW-0999">Mitochondrion inner membrane</keyword>
<protein>
    <submittedName>
        <fullName evidence="7">Uncharacterized protein</fullName>
    </submittedName>
</protein>
<proteinExistence type="inferred from homology"/>
<evidence type="ECO:0000256" key="5">
    <source>
        <dbReference type="ARBA" id="ARBA00023136"/>
    </source>
</evidence>
<comment type="similarity">
    <text evidence="2">Belongs to the cytochrome c oxidase VIIa family.</text>
</comment>
<evidence type="ECO:0000256" key="6">
    <source>
        <dbReference type="SAM" id="Phobius"/>
    </source>
</evidence>
<feature type="transmembrane region" description="Helical" evidence="6">
    <location>
        <begin position="90"/>
        <end position="111"/>
    </location>
</feature>
<keyword evidence="5 6" id="KW-0472">Membrane</keyword>
<dbReference type="EMBL" id="CAXLJM020000046">
    <property type="protein sequence ID" value="CAL8111337.1"/>
    <property type="molecule type" value="Genomic_DNA"/>
</dbReference>
<comment type="caution">
    <text evidence="7">The sequence shown here is derived from an EMBL/GenBank/DDBJ whole genome shotgun (WGS) entry which is preliminary data.</text>
</comment>
<accession>A0ABP1QSX6</accession>
<dbReference type="InterPro" id="IPR036539">
    <property type="entry name" value="Cyt_c_oxidase_su7a_sf"/>
</dbReference>
<dbReference type="SUPFAM" id="SSF81419">
    <property type="entry name" value="Mitochondrial cytochrome c oxidase subunit VIIa"/>
    <property type="match status" value="1"/>
</dbReference>
<evidence type="ECO:0000313" key="7">
    <source>
        <dbReference type="EMBL" id="CAL8111337.1"/>
    </source>
</evidence>
<dbReference type="Gene3D" id="4.10.91.10">
    <property type="entry name" value="Cytochrome c oxidase, subunit VIIa"/>
    <property type="match status" value="1"/>
</dbReference>
<dbReference type="Proteomes" id="UP001642540">
    <property type="component" value="Unassembled WGS sequence"/>
</dbReference>
<keyword evidence="4" id="KW-0496">Mitochondrion</keyword>